<keyword evidence="5 6" id="KW-0482">Metalloprotease</keyword>
<evidence type="ECO:0000256" key="5">
    <source>
        <dbReference type="ARBA" id="ARBA00023049"/>
    </source>
</evidence>
<dbReference type="GO" id="GO:0046872">
    <property type="term" value="F:metal ion binding"/>
    <property type="evidence" value="ECO:0007669"/>
    <property type="project" value="UniProtKB-KW"/>
</dbReference>
<evidence type="ECO:0000256" key="7">
    <source>
        <dbReference type="SAM" id="MobiDB-lite"/>
    </source>
</evidence>
<feature type="region of interest" description="Disordered" evidence="7">
    <location>
        <begin position="15"/>
        <end position="46"/>
    </location>
</feature>
<feature type="domain" description="Peptidase M48" evidence="8">
    <location>
        <begin position="132"/>
        <end position="305"/>
    </location>
</feature>
<evidence type="ECO:0000256" key="2">
    <source>
        <dbReference type="ARBA" id="ARBA00022723"/>
    </source>
</evidence>
<dbReference type="GO" id="GO:0005743">
    <property type="term" value="C:mitochondrial inner membrane"/>
    <property type="evidence" value="ECO:0007669"/>
    <property type="project" value="TreeGrafter"/>
</dbReference>
<evidence type="ECO:0000256" key="3">
    <source>
        <dbReference type="ARBA" id="ARBA00022801"/>
    </source>
</evidence>
<feature type="compositionally biased region" description="Low complexity" evidence="7">
    <location>
        <begin position="31"/>
        <end position="44"/>
    </location>
</feature>
<dbReference type="OrthoDB" id="7464992at2759"/>
<evidence type="ECO:0000256" key="6">
    <source>
        <dbReference type="RuleBase" id="RU003983"/>
    </source>
</evidence>
<comment type="cofactor">
    <cofactor evidence="6">
        <name>Zn(2+)</name>
        <dbReference type="ChEBI" id="CHEBI:29105"/>
    </cofactor>
    <text evidence="6">Binds 1 zinc ion per subunit.</text>
</comment>
<protein>
    <recommendedName>
        <fullName evidence="8">Peptidase M48 domain-containing protein</fullName>
    </recommendedName>
</protein>
<comment type="similarity">
    <text evidence="6">Belongs to the peptidase M48 family.</text>
</comment>
<organism evidence="9 10">
    <name type="scientific">Venturia inaequalis</name>
    <name type="common">Apple scab fungus</name>
    <dbReference type="NCBI Taxonomy" id="5025"/>
    <lineage>
        <taxon>Eukaryota</taxon>
        <taxon>Fungi</taxon>
        <taxon>Dikarya</taxon>
        <taxon>Ascomycota</taxon>
        <taxon>Pezizomycotina</taxon>
        <taxon>Dothideomycetes</taxon>
        <taxon>Pleosporomycetidae</taxon>
        <taxon>Venturiales</taxon>
        <taxon>Venturiaceae</taxon>
        <taxon>Venturia</taxon>
    </lineage>
</organism>
<keyword evidence="3 6" id="KW-0378">Hydrolase</keyword>
<dbReference type="CDD" id="cd07331">
    <property type="entry name" value="M48C_Oma1_like"/>
    <property type="match status" value="1"/>
</dbReference>
<dbReference type="Pfam" id="PF01435">
    <property type="entry name" value="Peptidase_M48"/>
    <property type="match status" value="1"/>
</dbReference>
<keyword evidence="1 6" id="KW-0645">Protease</keyword>
<evidence type="ECO:0000256" key="1">
    <source>
        <dbReference type="ARBA" id="ARBA00022670"/>
    </source>
</evidence>
<evidence type="ECO:0000313" key="9">
    <source>
        <dbReference type="EMBL" id="KAE9979607.1"/>
    </source>
</evidence>
<reference evidence="9 10" key="1">
    <citation type="submission" date="2018-12" db="EMBL/GenBank/DDBJ databases">
        <title>Venturia inaequalis Genome Resource.</title>
        <authorList>
            <person name="Lichtner F.J."/>
        </authorList>
    </citation>
    <scope>NUCLEOTIDE SEQUENCE [LARGE SCALE GENOMIC DNA]</scope>
    <source>
        <strain evidence="9 10">120213</strain>
    </source>
</reference>
<dbReference type="Proteomes" id="UP000447873">
    <property type="component" value="Unassembled WGS sequence"/>
</dbReference>
<proteinExistence type="inferred from homology"/>
<name>A0A8H3UYE8_VENIN</name>
<keyword evidence="2" id="KW-0479">Metal-binding</keyword>
<dbReference type="PANTHER" id="PTHR22726:SF1">
    <property type="entry name" value="METALLOENDOPEPTIDASE OMA1, MITOCHONDRIAL"/>
    <property type="match status" value="1"/>
</dbReference>
<dbReference type="InterPro" id="IPR051156">
    <property type="entry name" value="Mito/Outer_Membr_Metalloprot"/>
</dbReference>
<dbReference type="PANTHER" id="PTHR22726">
    <property type="entry name" value="METALLOENDOPEPTIDASE OMA1"/>
    <property type="match status" value="1"/>
</dbReference>
<dbReference type="InterPro" id="IPR001915">
    <property type="entry name" value="Peptidase_M48"/>
</dbReference>
<accession>A0A8H3UYE8</accession>
<evidence type="ECO:0000259" key="8">
    <source>
        <dbReference type="Pfam" id="PF01435"/>
    </source>
</evidence>
<evidence type="ECO:0000313" key="10">
    <source>
        <dbReference type="Proteomes" id="UP000447873"/>
    </source>
</evidence>
<gene>
    <name evidence="9" type="ORF">EG328_000774</name>
</gene>
<dbReference type="EMBL" id="WNWS01000115">
    <property type="protein sequence ID" value="KAE9979607.1"/>
    <property type="molecule type" value="Genomic_DNA"/>
</dbReference>
<sequence length="438" mass="49184">MFAYRRAARSAFRAHTRPPFPQLHPPKHSPFRSFSQQSSRRGPQYRSTRYAQTKILLQRWAASPYFYHQVGGIALVGGGFYTYNLETVPVSGRTRFNFISPELEESISKGQYAHILQEYKGRILPPHAPQVRKVRQILDRLIPASGLQHLHWEVFVIQSDEQNAFVIPGGKVFVFTGILPLCADDNGIAAVLGHEIAHNVAHHTAEKLSRYNILTLVAVAIAFSLGIGDSIVRAAVQLAFELPNDRAQESEADYIGLMMMSQSCYDPQGAISFWGRMVKAEKGVPPEFMSTHPSSSHRVARLTEWLPEAEQKRDQSECGGILDYGRFHPYIRRLCQYAETNGDQPTISEKPSRRHDGKGDGYADQLIRAASKFCYADTLSSCFMNISRLAARMHKLHSACVPTPSFRQNPYFAMTAPGGNPSNVRIKVMAVCRHPFHT</sequence>
<keyword evidence="4 6" id="KW-0862">Zinc</keyword>
<dbReference type="Gene3D" id="3.30.2010.10">
    <property type="entry name" value="Metalloproteases ('zincins'), catalytic domain"/>
    <property type="match status" value="1"/>
</dbReference>
<dbReference type="GO" id="GO:0034982">
    <property type="term" value="P:mitochondrial protein processing"/>
    <property type="evidence" value="ECO:0007669"/>
    <property type="project" value="TreeGrafter"/>
</dbReference>
<evidence type="ECO:0000256" key="4">
    <source>
        <dbReference type="ARBA" id="ARBA00022833"/>
    </source>
</evidence>
<dbReference type="GO" id="GO:0006515">
    <property type="term" value="P:protein quality control for misfolded or incompletely synthesized proteins"/>
    <property type="evidence" value="ECO:0007669"/>
    <property type="project" value="TreeGrafter"/>
</dbReference>
<comment type="caution">
    <text evidence="9">The sequence shown here is derived from an EMBL/GenBank/DDBJ whole genome shotgun (WGS) entry which is preliminary data.</text>
</comment>
<dbReference type="GO" id="GO:0004222">
    <property type="term" value="F:metalloendopeptidase activity"/>
    <property type="evidence" value="ECO:0007669"/>
    <property type="project" value="InterPro"/>
</dbReference>
<dbReference type="AlphaFoldDB" id="A0A8H3UYE8"/>